<evidence type="ECO:0000313" key="3">
    <source>
        <dbReference type="WBParaSite" id="nRc.2.0.1.t17004-RA"/>
    </source>
</evidence>
<accession>A0A915IUD9</accession>
<organism evidence="2 3">
    <name type="scientific">Romanomermis culicivorax</name>
    <name type="common">Nematode worm</name>
    <dbReference type="NCBI Taxonomy" id="13658"/>
    <lineage>
        <taxon>Eukaryota</taxon>
        <taxon>Metazoa</taxon>
        <taxon>Ecdysozoa</taxon>
        <taxon>Nematoda</taxon>
        <taxon>Enoplea</taxon>
        <taxon>Dorylaimia</taxon>
        <taxon>Mermithida</taxon>
        <taxon>Mermithoidea</taxon>
        <taxon>Mermithidae</taxon>
        <taxon>Romanomermis</taxon>
    </lineage>
</organism>
<keyword evidence="2" id="KW-1185">Reference proteome</keyword>
<protein>
    <submittedName>
        <fullName evidence="3">Uncharacterized protein</fullName>
    </submittedName>
</protein>
<dbReference type="AlphaFoldDB" id="A0A915IUD9"/>
<evidence type="ECO:0000313" key="2">
    <source>
        <dbReference type="Proteomes" id="UP000887565"/>
    </source>
</evidence>
<sequence length="270" mass="30392">MLTKDSPMLSKNDYRPFSNRKPDLTPIHLSKANHYVPLQAQKILEKNVISNSLSKFKVISINDKKLWPVPAHTLKVPVRFGMTKTTMEHEIVSASFRMSPRSEQFDNRDLLPADCIPKVDARLRYTNDIEAALNGDADVAGYGEIDDVLEVDSTLDSEDEENENERRQAAACAAPSLDAETERKVKQWIDDPSNQHNAPEFSPPLRNRSIQYRTKNLAAAIAPSLSAHFAQFQNTSSSECILDETLRGPFSRPENPVYLKARDFAFFGSV</sequence>
<feature type="region of interest" description="Disordered" evidence="1">
    <location>
        <begin position="1"/>
        <end position="20"/>
    </location>
</feature>
<evidence type="ECO:0000256" key="1">
    <source>
        <dbReference type="SAM" id="MobiDB-lite"/>
    </source>
</evidence>
<name>A0A915IUD9_ROMCU</name>
<dbReference type="Proteomes" id="UP000887565">
    <property type="component" value="Unplaced"/>
</dbReference>
<dbReference type="WBParaSite" id="nRc.2.0.1.t17004-RA">
    <property type="protein sequence ID" value="nRc.2.0.1.t17004-RA"/>
    <property type="gene ID" value="nRc.2.0.1.g17004"/>
</dbReference>
<reference evidence="3" key="1">
    <citation type="submission" date="2022-11" db="UniProtKB">
        <authorList>
            <consortium name="WormBaseParasite"/>
        </authorList>
    </citation>
    <scope>IDENTIFICATION</scope>
</reference>
<proteinExistence type="predicted"/>